<dbReference type="InterPro" id="IPR046502">
    <property type="entry name" value="DUF6680"/>
</dbReference>
<evidence type="ECO:0000313" key="2">
    <source>
        <dbReference type="EMBL" id="MFC4723028.1"/>
    </source>
</evidence>
<dbReference type="Proteomes" id="UP001595953">
    <property type="component" value="Unassembled WGS sequence"/>
</dbReference>
<dbReference type="EMBL" id="JBHSGP010000014">
    <property type="protein sequence ID" value="MFC4723028.1"/>
    <property type="molecule type" value="Genomic_DNA"/>
</dbReference>
<organism evidence="2 3">
    <name type="scientific">Geojedonia litorea</name>
    <dbReference type="NCBI Taxonomy" id="1268269"/>
    <lineage>
        <taxon>Bacteria</taxon>
        <taxon>Pseudomonadati</taxon>
        <taxon>Bacteroidota</taxon>
        <taxon>Flavobacteriia</taxon>
        <taxon>Flavobacteriales</taxon>
        <taxon>Flavobacteriaceae</taxon>
        <taxon>Geojedonia</taxon>
    </lineage>
</organism>
<dbReference type="RefSeq" id="WP_387964047.1">
    <property type="nucleotide sequence ID" value="NZ_JBHSGP010000014.1"/>
</dbReference>
<gene>
    <name evidence="2" type="ORF">ACFO5O_11900</name>
</gene>
<evidence type="ECO:0000259" key="1">
    <source>
        <dbReference type="Pfam" id="PF20385"/>
    </source>
</evidence>
<keyword evidence="3" id="KW-1185">Reference proteome</keyword>
<protein>
    <submittedName>
        <fullName evidence="2">DUF6680 family protein</fullName>
    </submittedName>
</protein>
<dbReference type="Pfam" id="PF20385">
    <property type="entry name" value="DUF6680"/>
    <property type="match status" value="1"/>
</dbReference>
<sequence>MEFSDMITIAAILLSPLIAVQVTRLIDKKREVTNRQMDLFRVLMGQRGLTPRTDEYVIALNQIDAVFHDVPKIREAYTDLYKATSPNSPEISDSGKYLIVLLREMSKHLRFGNIDDLDIDRYYTPQSRSDGQKLVNEYYTEFLRVLKSSERF</sequence>
<accession>A0ABV9N7Y4</accession>
<reference evidence="3" key="1">
    <citation type="journal article" date="2019" name="Int. J. Syst. Evol. Microbiol.">
        <title>The Global Catalogue of Microorganisms (GCM) 10K type strain sequencing project: providing services to taxonomists for standard genome sequencing and annotation.</title>
        <authorList>
            <consortium name="The Broad Institute Genomics Platform"/>
            <consortium name="The Broad Institute Genome Sequencing Center for Infectious Disease"/>
            <person name="Wu L."/>
            <person name="Ma J."/>
        </authorList>
    </citation>
    <scope>NUCLEOTIDE SEQUENCE [LARGE SCALE GENOMIC DNA]</scope>
    <source>
        <strain evidence="3">CCUG 63682</strain>
    </source>
</reference>
<comment type="caution">
    <text evidence="2">The sequence shown here is derived from an EMBL/GenBank/DDBJ whole genome shotgun (WGS) entry which is preliminary data.</text>
</comment>
<proteinExistence type="predicted"/>
<feature type="domain" description="DUF6680" evidence="1">
    <location>
        <begin position="1"/>
        <end position="149"/>
    </location>
</feature>
<evidence type="ECO:0000313" key="3">
    <source>
        <dbReference type="Proteomes" id="UP001595953"/>
    </source>
</evidence>
<name>A0ABV9N7Y4_9FLAO</name>